<dbReference type="Pfam" id="PF05949">
    <property type="entry name" value="DUF881"/>
    <property type="match status" value="1"/>
</dbReference>
<dbReference type="PANTHER" id="PTHR37313:SF4">
    <property type="entry name" value="CONSERVED MEMBRANE PROTEIN-RELATED"/>
    <property type="match status" value="1"/>
</dbReference>
<evidence type="ECO:0000313" key="5">
    <source>
        <dbReference type="Proteomes" id="UP000295453"/>
    </source>
</evidence>
<dbReference type="AlphaFoldDB" id="A0A4R1CGQ0"/>
<keyword evidence="5" id="KW-1185">Reference proteome</keyword>
<dbReference type="EMBL" id="SJZJ01000003">
    <property type="protein sequence ID" value="TCJ30533.1"/>
    <property type="molecule type" value="Genomic_DNA"/>
</dbReference>
<dbReference type="InterPro" id="IPR010273">
    <property type="entry name" value="DUF881"/>
</dbReference>
<keyword evidence="3" id="KW-0472">Membrane</keyword>
<keyword evidence="3" id="KW-0812">Transmembrane</keyword>
<organism evidence="4 5">
    <name type="scientific">Nocardioides jejuensis</name>
    <dbReference type="NCBI Taxonomy" id="2502782"/>
    <lineage>
        <taxon>Bacteria</taxon>
        <taxon>Bacillati</taxon>
        <taxon>Actinomycetota</taxon>
        <taxon>Actinomycetes</taxon>
        <taxon>Propionibacteriales</taxon>
        <taxon>Nocardioidaceae</taxon>
        <taxon>Nocardioides</taxon>
    </lineage>
</organism>
<accession>A0A4R1CGQ0</accession>
<gene>
    <name evidence="4" type="ORF">EPD65_02885</name>
</gene>
<dbReference type="Gene3D" id="3.30.70.1880">
    <property type="entry name" value="Protein of unknown function DUF881"/>
    <property type="match status" value="1"/>
</dbReference>
<feature type="coiled-coil region" evidence="2">
    <location>
        <begin position="107"/>
        <end position="134"/>
    </location>
</feature>
<keyword evidence="3" id="KW-1133">Transmembrane helix</keyword>
<dbReference type="OrthoDB" id="3214641at2"/>
<evidence type="ECO:0000313" key="4">
    <source>
        <dbReference type="EMBL" id="TCJ30533.1"/>
    </source>
</evidence>
<protein>
    <submittedName>
        <fullName evidence="4">DUF881 domain-containing protein</fullName>
    </submittedName>
</protein>
<proteinExistence type="inferred from homology"/>
<feature type="transmembrane region" description="Helical" evidence="3">
    <location>
        <begin position="67"/>
        <end position="89"/>
    </location>
</feature>
<evidence type="ECO:0000256" key="2">
    <source>
        <dbReference type="SAM" id="Coils"/>
    </source>
</evidence>
<sequence>MPAAMRSRDTRKRTEKIGPLSGSMPCGAVAVALLFDTCPPVIGGRCELHAAPASVVGMTTSHRQRRSWAVVTPVVFLLAGGLFAVSAANSEGTDLRPGRTTDLAGLVQVQNRDLRKLRDQSRRLSREIDALTASRNDSGSRETRAAVRRLKGPAGLQRVTGDGVTVTLSDAPREVRESSDQDINTLVVHQQDIQAVVNAMWAAGAKAVTIEGQRVVTTTGIQCAGSTVQVNGLYFPQPYEITAIGDVDTIEQRITDDGYLQVYRAQAAEPDIAIGWTMQSGSDLVAQPYTGPIRAEYAKPVS</sequence>
<keyword evidence="2" id="KW-0175">Coiled coil</keyword>
<comment type="similarity">
    <text evidence="1">Belongs to the UPF0749 family.</text>
</comment>
<evidence type="ECO:0000256" key="3">
    <source>
        <dbReference type="SAM" id="Phobius"/>
    </source>
</evidence>
<dbReference type="GO" id="GO:0005886">
    <property type="term" value="C:plasma membrane"/>
    <property type="evidence" value="ECO:0007669"/>
    <property type="project" value="TreeGrafter"/>
</dbReference>
<reference evidence="4 5" key="1">
    <citation type="submission" date="2019-03" db="EMBL/GenBank/DDBJ databases">
        <authorList>
            <person name="Kim M.K.M."/>
        </authorList>
    </citation>
    <scope>NUCLEOTIDE SEQUENCE [LARGE SCALE GENOMIC DNA]</scope>
    <source>
        <strain evidence="4 5">18JY15-6</strain>
    </source>
</reference>
<comment type="caution">
    <text evidence="4">The sequence shown here is derived from an EMBL/GenBank/DDBJ whole genome shotgun (WGS) entry which is preliminary data.</text>
</comment>
<name>A0A4R1CGQ0_9ACTN</name>
<dbReference type="PANTHER" id="PTHR37313">
    <property type="entry name" value="UPF0749 PROTEIN RV1825"/>
    <property type="match status" value="1"/>
</dbReference>
<evidence type="ECO:0000256" key="1">
    <source>
        <dbReference type="ARBA" id="ARBA00009108"/>
    </source>
</evidence>
<dbReference type="Proteomes" id="UP000295453">
    <property type="component" value="Unassembled WGS sequence"/>
</dbReference>